<feature type="region of interest" description="Disordered" evidence="6">
    <location>
        <begin position="80"/>
        <end position="159"/>
    </location>
</feature>
<evidence type="ECO:0000256" key="2">
    <source>
        <dbReference type="ARBA" id="ARBA00023015"/>
    </source>
</evidence>
<keyword evidence="4" id="KW-0804">Transcription</keyword>
<evidence type="ECO:0000256" key="3">
    <source>
        <dbReference type="ARBA" id="ARBA00023125"/>
    </source>
</evidence>
<dbReference type="PANTHER" id="PTHR31677">
    <property type="entry name" value="AP2 DOMAIN CLASS TRANSCRIPTION FACTOR"/>
    <property type="match status" value="1"/>
</dbReference>
<dbReference type="CDD" id="cd00018">
    <property type="entry name" value="AP2"/>
    <property type="match status" value="1"/>
</dbReference>
<feature type="compositionally biased region" description="Low complexity" evidence="6">
    <location>
        <begin position="89"/>
        <end position="101"/>
    </location>
</feature>
<evidence type="ECO:0000256" key="6">
    <source>
        <dbReference type="SAM" id="MobiDB-lite"/>
    </source>
</evidence>
<dbReference type="GO" id="GO:0005634">
    <property type="term" value="C:nucleus"/>
    <property type="evidence" value="ECO:0007669"/>
    <property type="project" value="UniProtKB-SubCell"/>
</dbReference>
<dbReference type="SMART" id="SM00380">
    <property type="entry name" value="AP2"/>
    <property type="match status" value="1"/>
</dbReference>
<dbReference type="GO" id="GO:0003677">
    <property type="term" value="F:DNA binding"/>
    <property type="evidence" value="ECO:0007669"/>
    <property type="project" value="UniProtKB-KW"/>
</dbReference>
<dbReference type="PROSITE" id="PS51032">
    <property type="entry name" value="AP2_ERF"/>
    <property type="match status" value="1"/>
</dbReference>
<dbReference type="Pfam" id="PF00847">
    <property type="entry name" value="AP2"/>
    <property type="match status" value="1"/>
</dbReference>
<dbReference type="FunFam" id="3.30.730.10:FF:000001">
    <property type="entry name" value="Ethylene-responsive transcription factor 2"/>
    <property type="match status" value="1"/>
</dbReference>
<protein>
    <submittedName>
        <fullName evidence="8">TSA: Wollemia nobilis Ref_Wollemi_Transcript_15002_2137 transcribed RNA sequence</fullName>
    </submittedName>
</protein>
<organism evidence="8">
    <name type="scientific">Wollemia nobilis</name>
    <dbReference type="NCBI Taxonomy" id="56998"/>
    <lineage>
        <taxon>Eukaryota</taxon>
        <taxon>Viridiplantae</taxon>
        <taxon>Streptophyta</taxon>
        <taxon>Embryophyta</taxon>
        <taxon>Tracheophyta</taxon>
        <taxon>Spermatophyta</taxon>
        <taxon>Pinopsida</taxon>
        <taxon>Pinidae</taxon>
        <taxon>Conifers II</taxon>
        <taxon>Araucariales</taxon>
        <taxon>Araucariaceae</taxon>
        <taxon>Wollemia</taxon>
    </lineage>
</organism>
<dbReference type="PANTHER" id="PTHR31677:SF157">
    <property type="entry name" value="AP2_ERF DOMAIN-CONTAINING PROTEIN"/>
    <property type="match status" value="1"/>
</dbReference>
<keyword evidence="5" id="KW-0539">Nucleus</keyword>
<keyword evidence="3" id="KW-0238">DNA-binding</keyword>
<accession>A0A0C9S3L6</accession>
<dbReference type="SUPFAM" id="SSF54171">
    <property type="entry name" value="DNA-binding domain"/>
    <property type="match status" value="1"/>
</dbReference>
<sequence>MLKQQTRNAWHDVEAVKGGSLTKEVHFRGVRKRPWGRFAAEIRDPWKKTRVWLGTFDTPEDAARAYDNAARALRGAKAKTNFPVPCDDQSTSQSSTVESSSGGPRNRGSKKGAESADPNGSGSKFVQGKKPRNRGPKDGFCYGKRPTPFMPSGNGGNGKRYRRGRVPEGFDWPTPLGFDATACHSDCDSSSSVVVDNEALSCDEMPYEANSSQERAFDVNIDRTKTVERKILLPDLNLTPCDDDDEDYRDFWGISLRL</sequence>
<evidence type="ECO:0000256" key="5">
    <source>
        <dbReference type="ARBA" id="ARBA00023242"/>
    </source>
</evidence>
<dbReference type="EMBL" id="GCHU01014917">
    <property type="protein sequence ID" value="JAG86542.1"/>
    <property type="molecule type" value="Transcribed_RNA"/>
</dbReference>
<reference evidence="8" key="1">
    <citation type="submission" date="2015-02" db="EMBL/GenBank/DDBJ databases">
        <title>A transcriptome of Wollemia nobilis - a relic of Gondwana.</title>
        <authorList>
            <person name="Chia J.Y."/>
            <person name="Leong Y.S."/>
            <person name="Abdul Karim S."/>
            <person name="Wan Azmi N."/>
            <person name="Hercus R."/>
            <person name="Croft L."/>
        </authorList>
    </citation>
    <scope>NUCLEOTIDE SEQUENCE</scope>
    <source>
        <strain evidence="8">MaeBrown</strain>
        <tissue evidence="8">Leaf</tissue>
    </source>
</reference>
<dbReference type="InterPro" id="IPR036955">
    <property type="entry name" value="AP2/ERF_dom_sf"/>
</dbReference>
<evidence type="ECO:0000256" key="4">
    <source>
        <dbReference type="ARBA" id="ARBA00023163"/>
    </source>
</evidence>
<dbReference type="Gene3D" id="3.30.730.10">
    <property type="entry name" value="AP2/ERF domain"/>
    <property type="match status" value="1"/>
</dbReference>
<dbReference type="GO" id="GO:0003700">
    <property type="term" value="F:DNA-binding transcription factor activity"/>
    <property type="evidence" value="ECO:0007669"/>
    <property type="project" value="InterPro"/>
</dbReference>
<evidence type="ECO:0000313" key="8">
    <source>
        <dbReference type="EMBL" id="JAG86542.1"/>
    </source>
</evidence>
<comment type="subcellular location">
    <subcellularLocation>
        <location evidence="1">Nucleus</location>
    </subcellularLocation>
</comment>
<proteinExistence type="predicted"/>
<keyword evidence="2" id="KW-0805">Transcription regulation</keyword>
<name>A0A0C9S3L6_9CONI</name>
<evidence type="ECO:0000256" key="1">
    <source>
        <dbReference type="ARBA" id="ARBA00004123"/>
    </source>
</evidence>
<dbReference type="InterPro" id="IPR001471">
    <property type="entry name" value="AP2/ERF_dom"/>
</dbReference>
<dbReference type="AlphaFoldDB" id="A0A0C9S3L6"/>
<feature type="domain" description="AP2/ERF" evidence="7">
    <location>
        <begin position="26"/>
        <end position="83"/>
    </location>
</feature>
<dbReference type="InterPro" id="IPR016177">
    <property type="entry name" value="DNA-bd_dom_sf"/>
</dbReference>
<evidence type="ECO:0000259" key="7">
    <source>
        <dbReference type="PROSITE" id="PS51032"/>
    </source>
</evidence>
<dbReference type="PRINTS" id="PR00367">
    <property type="entry name" value="ETHRSPELEMNT"/>
</dbReference>